<accession>A0A381TS18</accession>
<dbReference type="EMBL" id="UINC01004787">
    <property type="protein sequence ID" value="SVA16853.1"/>
    <property type="molecule type" value="Genomic_DNA"/>
</dbReference>
<evidence type="ECO:0000313" key="1">
    <source>
        <dbReference type="EMBL" id="SVA16853.1"/>
    </source>
</evidence>
<proteinExistence type="predicted"/>
<protein>
    <submittedName>
        <fullName evidence="1">Uncharacterized protein</fullName>
    </submittedName>
</protein>
<sequence>MTNMMQAMPRSITLHALGLFSTGESIFAPYPREKKNTKEAVAAPIPKASRSSPRYLLEAPPISSRVSTYTCGLRKVKASAAAMVGPSSLSPSPSVAIPSGFIADLIRSNP</sequence>
<reference evidence="1" key="1">
    <citation type="submission" date="2018-05" db="EMBL/GenBank/DDBJ databases">
        <authorList>
            <person name="Lanie J.A."/>
            <person name="Ng W.-L."/>
            <person name="Kazmierczak K.M."/>
            <person name="Andrzejewski T.M."/>
            <person name="Davidsen T.M."/>
            <person name="Wayne K.J."/>
            <person name="Tettelin H."/>
            <person name="Glass J.I."/>
            <person name="Rusch D."/>
            <person name="Podicherti R."/>
            <person name="Tsui H.-C.T."/>
            <person name="Winkler M.E."/>
        </authorList>
    </citation>
    <scope>NUCLEOTIDE SEQUENCE</scope>
</reference>
<name>A0A381TS18_9ZZZZ</name>
<gene>
    <name evidence="1" type="ORF">METZ01_LOCUS69707</name>
</gene>
<organism evidence="1">
    <name type="scientific">marine metagenome</name>
    <dbReference type="NCBI Taxonomy" id="408172"/>
    <lineage>
        <taxon>unclassified sequences</taxon>
        <taxon>metagenomes</taxon>
        <taxon>ecological metagenomes</taxon>
    </lineage>
</organism>
<dbReference type="AlphaFoldDB" id="A0A381TS18"/>